<dbReference type="AlphaFoldDB" id="A0AAE1CCR9"/>
<dbReference type="Pfam" id="PF13649">
    <property type="entry name" value="Methyltransf_25"/>
    <property type="match status" value="1"/>
</dbReference>
<evidence type="ECO:0000256" key="3">
    <source>
        <dbReference type="ARBA" id="ARBA00022691"/>
    </source>
</evidence>
<evidence type="ECO:0000313" key="7">
    <source>
        <dbReference type="Proteomes" id="UP001270362"/>
    </source>
</evidence>
<dbReference type="InterPro" id="IPR041698">
    <property type="entry name" value="Methyltransf_25"/>
</dbReference>
<feature type="domain" description="Methyltransferase" evidence="5">
    <location>
        <begin position="103"/>
        <end position="201"/>
    </location>
</feature>
<dbReference type="InterPro" id="IPR029063">
    <property type="entry name" value="SAM-dependent_MTases_sf"/>
</dbReference>
<evidence type="ECO:0000256" key="1">
    <source>
        <dbReference type="ARBA" id="ARBA00005179"/>
    </source>
</evidence>
<gene>
    <name evidence="6" type="ORF">B0T22DRAFT_426791</name>
</gene>
<keyword evidence="2" id="KW-0808">Transferase</keyword>
<reference evidence="6" key="2">
    <citation type="submission" date="2023-06" db="EMBL/GenBank/DDBJ databases">
        <authorList>
            <consortium name="Lawrence Berkeley National Laboratory"/>
            <person name="Haridas S."/>
            <person name="Hensen N."/>
            <person name="Bonometti L."/>
            <person name="Westerberg I."/>
            <person name="Brannstrom I.O."/>
            <person name="Guillou S."/>
            <person name="Cros-Aarteil S."/>
            <person name="Calhoun S."/>
            <person name="Kuo A."/>
            <person name="Mondo S."/>
            <person name="Pangilinan J."/>
            <person name="Riley R."/>
            <person name="Labutti K."/>
            <person name="Andreopoulos B."/>
            <person name="Lipzen A."/>
            <person name="Chen C."/>
            <person name="Yanf M."/>
            <person name="Daum C."/>
            <person name="Ng V."/>
            <person name="Clum A."/>
            <person name="Steindorff A."/>
            <person name="Ohm R."/>
            <person name="Martin F."/>
            <person name="Silar P."/>
            <person name="Natvig D."/>
            <person name="Lalanne C."/>
            <person name="Gautier V."/>
            <person name="Ament-Velasquez S.L."/>
            <person name="Kruys A."/>
            <person name="Hutchinson M.I."/>
            <person name="Powell A.J."/>
            <person name="Barry K."/>
            <person name="Miller A.N."/>
            <person name="Grigoriev I.V."/>
            <person name="Debuchy R."/>
            <person name="Gladieux P."/>
            <person name="Thoren M.H."/>
            <person name="Johannesson H."/>
        </authorList>
    </citation>
    <scope>NUCLEOTIDE SEQUENCE</scope>
    <source>
        <strain evidence="6">CBS 314.62</strain>
    </source>
</reference>
<dbReference type="InterPro" id="IPR051654">
    <property type="entry name" value="Meroterpenoid_MTases"/>
</dbReference>
<evidence type="ECO:0000313" key="6">
    <source>
        <dbReference type="EMBL" id="KAK3688831.1"/>
    </source>
</evidence>
<dbReference type="PANTHER" id="PTHR35897">
    <property type="entry name" value="METHYLTRANSFERASE AUSD"/>
    <property type="match status" value="1"/>
</dbReference>
<dbReference type="SUPFAM" id="SSF53335">
    <property type="entry name" value="S-adenosyl-L-methionine-dependent methyltransferases"/>
    <property type="match status" value="1"/>
</dbReference>
<comment type="pathway">
    <text evidence="1">Secondary metabolite biosynthesis.</text>
</comment>
<dbReference type="EMBL" id="JAULSO010000002">
    <property type="protein sequence ID" value="KAK3688831.1"/>
    <property type="molecule type" value="Genomic_DNA"/>
</dbReference>
<dbReference type="GO" id="GO:0016740">
    <property type="term" value="F:transferase activity"/>
    <property type="evidence" value="ECO:0007669"/>
    <property type="project" value="UniProtKB-KW"/>
</dbReference>
<name>A0AAE1CCR9_9PEZI</name>
<organism evidence="6 7">
    <name type="scientific">Podospora appendiculata</name>
    <dbReference type="NCBI Taxonomy" id="314037"/>
    <lineage>
        <taxon>Eukaryota</taxon>
        <taxon>Fungi</taxon>
        <taxon>Dikarya</taxon>
        <taxon>Ascomycota</taxon>
        <taxon>Pezizomycotina</taxon>
        <taxon>Sordariomycetes</taxon>
        <taxon>Sordariomycetidae</taxon>
        <taxon>Sordariales</taxon>
        <taxon>Podosporaceae</taxon>
        <taxon>Podospora</taxon>
    </lineage>
</organism>
<protein>
    <recommendedName>
        <fullName evidence="5">Methyltransferase domain-containing protein</fullName>
    </recommendedName>
</protein>
<keyword evidence="7" id="KW-1185">Reference proteome</keyword>
<dbReference type="CDD" id="cd02440">
    <property type="entry name" value="AdoMet_MTases"/>
    <property type="match status" value="1"/>
</dbReference>
<sequence length="279" mass="30255">MAVRGASLDEIQTSPISPCPISPLTEASPELAPARRLLEEYSGIAPEDVDAHMQAIRTKASRISHYGAFNSLSFLNLSPVLHDPRFQTITTLLNFPSSTTTFLDVGCSLGLVVRHLAAAGVPSTRLYGTDINADLLALGYDLFRDRETSLATFIAGDMLGDDAALDALNGTVDFIYASAFFHLFERAGQVTAAKRMVGFLREPVGGGTGNRDGNGAVPVIFGVNGGPKIQGWERYVLDAEAWRAVWEEVGIATGTRWRTEMEVESGEAWVWVKFGVYRV</sequence>
<reference evidence="6" key="1">
    <citation type="journal article" date="2023" name="Mol. Phylogenet. Evol.">
        <title>Genome-scale phylogeny and comparative genomics of the fungal order Sordariales.</title>
        <authorList>
            <person name="Hensen N."/>
            <person name="Bonometti L."/>
            <person name="Westerberg I."/>
            <person name="Brannstrom I.O."/>
            <person name="Guillou S."/>
            <person name="Cros-Aarteil S."/>
            <person name="Calhoun S."/>
            <person name="Haridas S."/>
            <person name="Kuo A."/>
            <person name="Mondo S."/>
            <person name="Pangilinan J."/>
            <person name="Riley R."/>
            <person name="LaButti K."/>
            <person name="Andreopoulos B."/>
            <person name="Lipzen A."/>
            <person name="Chen C."/>
            <person name="Yan M."/>
            <person name="Daum C."/>
            <person name="Ng V."/>
            <person name="Clum A."/>
            <person name="Steindorff A."/>
            <person name="Ohm R.A."/>
            <person name="Martin F."/>
            <person name="Silar P."/>
            <person name="Natvig D.O."/>
            <person name="Lalanne C."/>
            <person name="Gautier V."/>
            <person name="Ament-Velasquez S.L."/>
            <person name="Kruys A."/>
            <person name="Hutchinson M.I."/>
            <person name="Powell A.J."/>
            <person name="Barry K."/>
            <person name="Miller A.N."/>
            <person name="Grigoriev I.V."/>
            <person name="Debuchy R."/>
            <person name="Gladieux P."/>
            <person name="Hiltunen Thoren M."/>
            <person name="Johannesson H."/>
        </authorList>
    </citation>
    <scope>NUCLEOTIDE SEQUENCE</scope>
    <source>
        <strain evidence="6">CBS 314.62</strain>
    </source>
</reference>
<dbReference type="Proteomes" id="UP001270362">
    <property type="component" value="Unassembled WGS sequence"/>
</dbReference>
<keyword evidence="3" id="KW-0949">S-adenosyl-L-methionine</keyword>
<dbReference type="Gene3D" id="3.40.50.150">
    <property type="entry name" value="Vaccinia Virus protein VP39"/>
    <property type="match status" value="1"/>
</dbReference>
<proteinExistence type="inferred from homology"/>
<accession>A0AAE1CCR9</accession>
<evidence type="ECO:0000256" key="2">
    <source>
        <dbReference type="ARBA" id="ARBA00022679"/>
    </source>
</evidence>
<comment type="similarity">
    <text evidence="4">Belongs to the class I-like SAM-binding methyltransferase superfamily.</text>
</comment>
<evidence type="ECO:0000259" key="5">
    <source>
        <dbReference type="Pfam" id="PF13649"/>
    </source>
</evidence>
<evidence type="ECO:0000256" key="4">
    <source>
        <dbReference type="ARBA" id="ARBA00038314"/>
    </source>
</evidence>
<comment type="caution">
    <text evidence="6">The sequence shown here is derived from an EMBL/GenBank/DDBJ whole genome shotgun (WGS) entry which is preliminary data.</text>
</comment>
<dbReference type="PANTHER" id="PTHR35897:SF1">
    <property type="entry name" value="METHYLTRANSFERASE AUSD"/>
    <property type="match status" value="1"/>
</dbReference>